<dbReference type="InterPro" id="IPR045616">
    <property type="entry name" value="DUF6446"/>
</dbReference>
<reference evidence="1 2" key="1">
    <citation type="submission" date="2019-06" db="EMBL/GenBank/DDBJ databases">
        <authorList>
            <person name="Jiang L."/>
        </authorList>
    </citation>
    <scope>NUCLEOTIDE SEQUENCE [LARGE SCALE GENOMIC DNA]</scope>
    <source>
        <strain evidence="1 2">YIM 48858</strain>
    </source>
</reference>
<dbReference type="GO" id="GO:0016301">
    <property type="term" value="F:kinase activity"/>
    <property type="evidence" value="ECO:0007669"/>
    <property type="project" value="UniProtKB-KW"/>
</dbReference>
<dbReference type="EMBL" id="VDFV01000001">
    <property type="protein sequence ID" value="TNC74604.1"/>
    <property type="molecule type" value="Genomic_DNA"/>
</dbReference>
<accession>A0A5C4NIE7</accession>
<name>A0A5C4NIE7_9RHOB</name>
<dbReference type="Proteomes" id="UP000305709">
    <property type="component" value="Unassembled WGS sequence"/>
</dbReference>
<dbReference type="AlphaFoldDB" id="A0A5C4NIE7"/>
<proteinExistence type="predicted"/>
<sequence length="175" mass="18762">MLGRIIVVTILALAVLGGALLYYMQVYAFYEELTPEQAGPIALSLADGSGSEPLRVSDLRAIDAGSSPIRFRACFTQGEPFDSLAARAQPYEDPRPLNAPGWFDCFDAPAIGAALESGQARAFLSAKDIRYGIDRVVALFPDGRGYAWHQINACGEVVFDGEPPPEGCPPVPESE</sequence>
<gene>
    <name evidence="1" type="ORF">FHG71_00225</name>
</gene>
<dbReference type="RefSeq" id="WP_139079599.1">
    <property type="nucleotide sequence ID" value="NZ_VDFV01000001.1"/>
</dbReference>
<keyword evidence="1" id="KW-0808">Transferase</keyword>
<protein>
    <submittedName>
        <fullName evidence="1">Histidine kinase</fullName>
    </submittedName>
</protein>
<organism evidence="1 2">
    <name type="scientific">Rubellimicrobium roseum</name>
    <dbReference type="NCBI Taxonomy" id="687525"/>
    <lineage>
        <taxon>Bacteria</taxon>
        <taxon>Pseudomonadati</taxon>
        <taxon>Pseudomonadota</taxon>
        <taxon>Alphaproteobacteria</taxon>
        <taxon>Rhodobacterales</taxon>
        <taxon>Roseobacteraceae</taxon>
        <taxon>Rubellimicrobium</taxon>
    </lineage>
</organism>
<keyword evidence="2" id="KW-1185">Reference proteome</keyword>
<evidence type="ECO:0000313" key="1">
    <source>
        <dbReference type="EMBL" id="TNC74604.1"/>
    </source>
</evidence>
<comment type="caution">
    <text evidence="1">The sequence shown here is derived from an EMBL/GenBank/DDBJ whole genome shotgun (WGS) entry which is preliminary data.</text>
</comment>
<dbReference type="Pfam" id="PF20044">
    <property type="entry name" value="DUF6446"/>
    <property type="match status" value="1"/>
</dbReference>
<evidence type="ECO:0000313" key="2">
    <source>
        <dbReference type="Proteomes" id="UP000305709"/>
    </source>
</evidence>
<keyword evidence="1" id="KW-0418">Kinase</keyword>
<dbReference type="OrthoDB" id="7819947at2"/>